<dbReference type="Gene3D" id="3.40.50.1110">
    <property type="entry name" value="SGNH hydrolase"/>
    <property type="match status" value="1"/>
</dbReference>
<keyword evidence="2" id="KW-0378">Hydrolase</keyword>
<evidence type="ECO:0000259" key="1">
    <source>
        <dbReference type="Pfam" id="PF13472"/>
    </source>
</evidence>
<keyword evidence="3" id="KW-1185">Reference proteome</keyword>
<dbReference type="OrthoDB" id="2394030at2"/>
<reference evidence="2 3" key="1">
    <citation type="submission" date="2018-08" db="EMBL/GenBank/DDBJ databases">
        <title>Lactobacillus suantsai sp. nov., isolated from traditional fermented suan-tsai in Taiwan.</title>
        <authorList>
            <person name="Huang C.-H."/>
        </authorList>
    </citation>
    <scope>NUCLEOTIDE SEQUENCE [LARGE SCALE GENOMIC DNA]</scope>
    <source>
        <strain evidence="2 3">BCRC 12945</strain>
    </source>
</reference>
<dbReference type="SUPFAM" id="SSF52266">
    <property type="entry name" value="SGNH hydrolase"/>
    <property type="match status" value="1"/>
</dbReference>
<dbReference type="GO" id="GO:0016787">
    <property type="term" value="F:hydrolase activity"/>
    <property type="evidence" value="ECO:0007669"/>
    <property type="project" value="UniProtKB-KW"/>
</dbReference>
<evidence type="ECO:0000313" key="2">
    <source>
        <dbReference type="EMBL" id="RXI78756.1"/>
    </source>
</evidence>
<dbReference type="Proteomes" id="UP000290602">
    <property type="component" value="Unassembled WGS sequence"/>
</dbReference>
<organism evidence="2 3">
    <name type="scientific">Levilactobacillus suantsaii</name>
    <dbReference type="NCBI Taxonomy" id="2292255"/>
    <lineage>
        <taxon>Bacteria</taxon>
        <taxon>Bacillati</taxon>
        <taxon>Bacillota</taxon>
        <taxon>Bacilli</taxon>
        <taxon>Lactobacillales</taxon>
        <taxon>Lactobacillaceae</taxon>
        <taxon>Levilactobacillus</taxon>
    </lineage>
</organism>
<dbReference type="CDD" id="cd00229">
    <property type="entry name" value="SGNH_hydrolase"/>
    <property type="match status" value="1"/>
</dbReference>
<dbReference type="EMBL" id="QXIL01000008">
    <property type="protein sequence ID" value="RXI78756.1"/>
    <property type="molecule type" value="Genomic_DNA"/>
</dbReference>
<dbReference type="Pfam" id="PF13472">
    <property type="entry name" value="Lipase_GDSL_2"/>
    <property type="match status" value="1"/>
</dbReference>
<gene>
    <name evidence="2" type="ORF">DXH47_05835</name>
</gene>
<evidence type="ECO:0000313" key="3">
    <source>
        <dbReference type="Proteomes" id="UP000290602"/>
    </source>
</evidence>
<proteinExistence type="predicted"/>
<dbReference type="RefSeq" id="WP_129032423.1">
    <property type="nucleotide sequence ID" value="NZ_CP059603.1"/>
</dbReference>
<protein>
    <submittedName>
        <fullName evidence="2">SGNH/GDSL hydrolase family protein</fullName>
    </submittedName>
</protein>
<sequence>MSIRQHLLRGAIRLADASDRLQRKSMVSRLIGGNLPRYAPSRQPLHPRSPLAGKRIAFLGSSITAGAGSLQDSFVDYLVAQDGVIAIKEAVSGTTLAGDEADSYLPRMRHNIPVTALLDAFVCQLSTNDGRHHKALGHVTPPQQRHGFDTTTTLGAIETVAAYVHQYWAVPLIFYTCVRHPDPDYAQLVHKLWALQQKWHFTILDLWQNPIVKAENQAQPLAMVDDAHPTRLGYRNIWTPLFRQQLIETLQLDPPAVAKKQHA</sequence>
<name>A0A4V1LFE0_9LACO</name>
<comment type="caution">
    <text evidence="2">The sequence shown here is derived from an EMBL/GenBank/DDBJ whole genome shotgun (WGS) entry which is preliminary data.</text>
</comment>
<dbReference type="AlphaFoldDB" id="A0A4V1LFE0"/>
<feature type="domain" description="SGNH hydrolase-type esterase" evidence="1">
    <location>
        <begin position="58"/>
        <end position="235"/>
    </location>
</feature>
<accession>A0A4V1LFE0</accession>
<dbReference type="InterPro" id="IPR013830">
    <property type="entry name" value="SGNH_hydro"/>
</dbReference>
<dbReference type="InterPro" id="IPR036514">
    <property type="entry name" value="SGNH_hydro_sf"/>
</dbReference>